<evidence type="ECO:0000313" key="1">
    <source>
        <dbReference type="EMBL" id="KAF7838392.1"/>
    </source>
</evidence>
<keyword evidence="2" id="KW-1185">Reference proteome</keyword>
<protein>
    <submittedName>
        <fullName evidence="1">Uncharacterized protein</fullName>
    </submittedName>
</protein>
<dbReference type="EMBL" id="JAAIUW010000003">
    <property type="protein sequence ID" value="KAF7838392.1"/>
    <property type="molecule type" value="Genomic_DNA"/>
</dbReference>
<dbReference type="Proteomes" id="UP000634136">
    <property type="component" value="Unassembled WGS sequence"/>
</dbReference>
<proteinExistence type="predicted"/>
<sequence length="51" mass="5658">MDTWPPPQGVESTKTGHKMGYSLIPISVLESAASAYHFCTSDLDVLDLERY</sequence>
<accession>A0A834X5Y4</accession>
<reference evidence="1" key="1">
    <citation type="submission" date="2020-09" db="EMBL/GenBank/DDBJ databases">
        <title>Genome-Enabled Discovery of Anthraquinone Biosynthesis in Senna tora.</title>
        <authorList>
            <person name="Kang S.-H."/>
            <person name="Pandey R.P."/>
            <person name="Lee C.-M."/>
            <person name="Sim J.-S."/>
            <person name="Jeong J.-T."/>
            <person name="Choi B.-S."/>
            <person name="Jung M."/>
            <person name="Ginzburg D."/>
            <person name="Zhao K."/>
            <person name="Won S.Y."/>
            <person name="Oh T.-J."/>
            <person name="Yu Y."/>
            <person name="Kim N.-H."/>
            <person name="Lee O.R."/>
            <person name="Lee T.-H."/>
            <person name="Bashyal P."/>
            <person name="Kim T.-S."/>
            <person name="Lee W.-H."/>
            <person name="Kawkins C."/>
            <person name="Kim C.-K."/>
            <person name="Kim J.S."/>
            <person name="Ahn B.O."/>
            <person name="Rhee S.Y."/>
            <person name="Sohng J.K."/>
        </authorList>
    </citation>
    <scope>NUCLEOTIDE SEQUENCE</scope>
    <source>
        <tissue evidence="1">Leaf</tissue>
    </source>
</reference>
<name>A0A834X5Y4_9FABA</name>
<organism evidence="1 2">
    <name type="scientific">Senna tora</name>
    <dbReference type="NCBI Taxonomy" id="362788"/>
    <lineage>
        <taxon>Eukaryota</taxon>
        <taxon>Viridiplantae</taxon>
        <taxon>Streptophyta</taxon>
        <taxon>Embryophyta</taxon>
        <taxon>Tracheophyta</taxon>
        <taxon>Spermatophyta</taxon>
        <taxon>Magnoliopsida</taxon>
        <taxon>eudicotyledons</taxon>
        <taxon>Gunneridae</taxon>
        <taxon>Pentapetalae</taxon>
        <taxon>rosids</taxon>
        <taxon>fabids</taxon>
        <taxon>Fabales</taxon>
        <taxon>Fabaceae</taxon>
        <taxon>Caesalpinioideae</taxon>
        <taxon>Cassia clade</taxon>
        <taxon>Senna</taxon>
    </lineage>
</organism>
<dbReference type="AlphaFoldDB" id="A0A834X5Y4"/>
<gene>
    <name evidence="1" type="ORF">G2W53_006874</name>
</gene>
<evidence type="ECO:0000313" key="2">
    <source>
        <dbReference type="Proteomes" id="UP000634136"/>
    </source>
</evidence>
<comment type="caution">
    <text evidence="1">The sequence shown here is derived from an EMBL/GenBank/DDBJ whole genome shotgun (WGS) entry which is preliminary data.</text>
</comment>